<dbReference type="InterPro" id="IPR011650">
    <property type="entry name" value="Peptidase_M20_dimer"/>
</dbReference>
<dbReference type="PANTHER" id="PTHR11014">
    <property type="entry name" value="PEPTIDASE M20 FAMILY MEMBER"/>
    <property type="match status" value="1"/>
</dbReference>
<dbReference type="CDD" id="cd08021">
    <property type="entry name" value="M20_Acy1_YhaA-like"/>
    <property type="match status" value="1"/>
</dbReference>
<proteinExistence type="predicted"/>
<protein>
    <submittedName>
        <fullName evidence="2">M20 family metallopeptidase</fullName>
    </submittedName>
</protein>
<dbReference type="InterPro" id="IPR036264">
    <property type="entry name" value="Bact_exopeptidase_dim_dom"/>
</dbReference>
<reference evidence="3" key="1">
    <citation type="journal article" date="2019" name="Int. J. Syst. Evol. Microbiol.">
        <title>The Global Catalogue of Microorganisms (GCM) 10K type strain sequencing project: providing services to taxonomists for standard genome sequencing and annotation.</title>
        <authorList>
            <consortium name="The Broad Institute Genomics Platform"/>
            <consortium name="The Broad Institute Genome Sequencing Center for Infectious Disease"/>
            <person name="Wu L."/>
            <person name="Ma J."/>
        </authorList>
    </citation>
    <scope>NUCLEOTIDE SEQUENCE [LARGE SCALE GENOMIC DNA]</scope>
    <source>
        <strain evidence="3">CGMCC 1.16305</strain>
    </source>
</reference>
<dbReference type="PANTHER" id="PTHR11014:SF63">
    <property type="entry name" value="METALLOPEPTIDASE, PUTATIVE (AFU_ORTHOLOGUE AFUA_6G09600)-RELATED"/>
    <property type="match status" value="1"/>
</dbReference>
<evidence type="ECO:0000313" key="3">
    <source>
        <dbReference type="Proteomes" id="UP001596505"/>
    </source>
</evidence>
<accession>A0ABW2PWJ9</accession>
<dbReference type="SUPFAM" id="SSF55031">
    <property type="entry name" value="Bacterial exopeptidase dimerisation domain"/>
    <property type="match status" value="1"/>
</dbReference>
<organism evidence="2 3">
    <name type="scientific">Scopulibacillus cellulosilyticus</name>
    <dbReference type="NCBI Taxonomy" id="2665665"/>
    <lineage>
        <taxon>Bacteria</taxon>
        <taxon>Bacillati</taxon>
        <taxon>Bacillota</taxon>
        <taxon>Bacilli</taxon>
        <taxon>Bacillales</taxon>
        <taxon>Sporolactobacillaceae</taxon>
        <taxon>Scopulibacillus</taxon>
    </lineage>
</organism>
<evidence type="ECO:0000259" key="1">
    <source>
        <dbReference type="Pfam" id="PF07687"/>
    </source>
</evidence>
<dbReference type="InterPro" id="IPR002933">
    <property type="entry name" value="Peptidase_M20"/>
</dbReference>
<keyword evidence="3" id="KW-1185">Reference proteome</keyword>
<feature type="domain" description="Peptidase M20 dimerisation" evidence="1">
    <location>
        <begin position="187"/>
        <end position="280"/>
    </location>
</feature>
<dbReference type="Proteomes" id="UP001596505">
    <property type="component" value="Unassembled WGS sequence"/>
</dbReference>
<gene>
    <name evidence="2" type="ORF">ACFQRG_12465</name>
</gene>
<dbReference type="Pfam" id="PF07687">
    <property type="entry name" value="M20_dimer"/>
    <property type="match status" value="1"/>
</dbReference>
<dbReference type="PIRSF" id="PIRSF005962">
    <property type="entry name" value="Pept_M20D_amidohydro"/>
    <property type="match status" value="1"/>
</dbReference>
<sequence length="405" mass="44325">MERLYEQLDNIYNEIVDIRRYLHQNPELSFEEVNTSKYIADYHKQLGHEVRTGVGGNGVVATLRGEKSGPTVALRADFDALPIQEENDTPYKSKVDGVMHACGHDGHTATLLGLAKVLNSMKDEIEGTVVFIHQHAEELPPGGAIAMIEDGCLDGVDVIFGTHLQAQNPLGEIGYRSGALQAAPDCFDIKIQGKGGHGASPHETKDSIAIGGQLISSLQQIVSRRIDPLDSAVVSVCNFVAKNPYNVIADSAVLSGTVRTFKESVRSFIEKEIEKIVKGACLAADASYTYKYTRGYPATVNHPEETEFVADLAKSVPGVKVVREHEPIMAGEDYSYYLQHVKGTYFFTGAQNPEWEETFPHHHSKFDIDERALLIAAKVLGKATLTYLKNGSANLKSKESAVPRS</sequence>
<comment type="caution">
    <text evidence="2">The sequence shown here is derived from an EMBL/GenBank/DDBJ whole genome shotgun (WGS) entry which is preliminary data.</text>
</comment>
<dbReference type="InterPro" id="IPR017439">
    <property type="entry name" value="Amidohydrolase"/>
</dbReference>
<dbReference type="SUPFAM" id="SSF53187">
    <property type="entry name" value="Zn-dependent exopeptidases"/>
    <property type="match status" value="1"/>
</dbReference>
<dbReference type="Gene3D" id="3.40.630.10">
    <property type="entry name" value="Zn peptidases"/>
    <property type="match status" value="1"/>
</dbReference>
<dbReference type="Gene3D" id="3.30.70.360">
    <property type="match status" value="1"/>
</dbReference>
<evidence type="ECO:0000313" key="2">
    <source>
        <dbReference type="EMBL" id="MFC7393767.1"/>
    </source>
</evidence>
<dbReference type="Pfam" id="PF01546">
    <property type="entry name" value="Peptidase_M20"/>
    <property type="match status" value="1"/>
</dbReference>
<dbReference type="RefSeq" id="WP_380966422.1">
    <property type="nucleotide sequence ID" value="NZ_JBHTCO010000015.1"/>
</dbReference>
<dbReference type="EMBL" id="JBHTCO010000015">
    <property type="protein sequence ID" value="MFC7393767.1"/>
    <property type="molecule type" value="Genomic_DNA"/>
</dbReference>
<dbReference type="NCBIfam" id="TIGR01891">
    <property type="entry name" value="amidohydrolases"/>
    <property type="match status" value="1"/>
</dbReference>
<name>A0ABW2PWJ9_9BACL</name>